<sequence>MFTRREVGSLILGAGAVSLAGRLPKAYAQQDRPSLTIAVDNLWANMATINGISTTSRRIFPNFYDNLVDRDYINDENGLIFAPKLATKWEQNGNVWSFTLREGVKFHDGTEMTAEDAVFTLSPERLWGPKPFEPRGKTFTAGFKRVEATGKYTFEIETERPDPNIPSKLTGYIGFVVPKKYYLEVGVDGFGQKPIGTGPYKVTTFRSGEIMVLEAFDDYWDGPPPVKQISWKIVPEFAARMAGLVSKEFDFIVNIPTDQEATLEGYEGVTLKRVLADNYPAFAFNTRPDPEDNPLVDANLRYAMVQAIDMNSIVQALFNGTTEHPAVPFNFKEYGKFYDPNLPVKLPYDVEAAKALVAKTKYKGERLRWHITRQFYPNYEAAAEIMVEQWREIGVNVDAVVLDNFELVYRRPFHLMNMSMSSDFIPGDPYQPLWLDWGPTASRSTANWKTWDPTPEFIELGKKFDAATEFEERKKAYLALSDEWQRVTPGYYLWKSVYNCAHRAGIEFKFKPNGEMRIYGDYFKFV</sequence>
<evidence type="ECO:0000256" key="2">
    <source>
        <dbReference type="ARBA" id="ARBA00005695"/>
    </source>
</evidence>
<dbReference type="InterPro" id="IPR000914">
    <property type="entry name" value="SBP_5_dom"/>
</dbReference>
<dbReference type="PANTHER" id="PTHR30290">
    <property type="entry name" value="PERIPLASMIC BINDING COMPONENT OF ABC TRANSPORTER"/>
    <property type="match status" value="1"/>
</dbReference>
<dbReference type="InterPro" id="IPR030678">
    <property type="entry name" value="Peptide/Ni-bd"/>
</dbReference>
<evidence type="ECO:0000313" key="5">
    <source>
        <dbReference type="EMBL" id="SMF72212.1"/>
    </source>
</evidence>
<gene>
    <name evidence="5" type="ORF">SAMN02982989_4145</name>
</gene>
<dbReference type="Gene3D" id="3.90.76.10">
    <property type="entry name" value="Dipeptide-binding Protein, Domain 1"/>
    <property type="match status" value="1"/>
</dbReference>
<dbReference type="Gene3D" id="3.10.105.10">
    <property type="entry name" value="Dipeptide-binding Protein, Domain 3"/>
    <property type="match status" value="1"/>
</dbReference>
<dbReference type="Proteomes" id="UP000192903">
    <property type="component" value="Unassembled WGS sequence"/>
</dbReference>
<evidence type="ECO:0000256" key="1">
    <source>
        <dbReference type="ARBA" id="ARBA00004418"/>
    </source>
</evidence>
<proteinExistence type="inferred from homology"/>
<dbReference type="PIRSF" id="PIRSF002741">
    <property type="entry name" value="MppA"/>
    <property type="match status" value="1"/>
</dbReference>
<dbReference type="GO" id="GO:0015833">
    <property type="term" value="P:peptide transport"/>
    <property type="evidence" value="ECO:0007669"/>
    <property type="project" value="TreeGrafter"/>
</dbReference>
<dbReference type="Gene3D" id="3.40.190.10">
    <property type="entry name" value="Periplasmic binding protein-like II"/>
    <property type="match status" value="1"/>
</dbReference>
<dbReference type="STRING" id="464029.SAMN02982989_4145"/>
<dbReference type="SUPFAM" id="SSF53850">
    <property type="entry name" value="Periplasmic binding protein-like II"/>
    <property type="match status" value="1"/>
</dbReference>
<name>A0A1X7GN94_9HYPH</name>
<comment type="similarity">
    <text evidence="2">Belongs to the bacterial solute-binding protein 5 family.</text>
</comment>
<dbReference type="GO" id="GO:0043190">
    <property type="term" value="C:ATP-binding cassette (ABC) transporter complex"/>
    <property type="evidence" value="ECO:0007669"/>
    <property type="project" value="InterPro"/>
</dbReference>
<feature type="domain" description="Solute-binding protein family 5" evidence="4">
    <location>
        <begin position="82"/>
        <end position="437"/>
    </location>
</feature>
<dbReference type="RefSeq" id="WP_085424750.1">
    <property type="nucleotide sequence ID" value="NZ_FXAF01000011.1"/>
</dbReference>
<protein>
    <submittedName>
        <fullName evidence="5">Peptide/nickel transport system substrate-binding protein</fullName>
    </submittedName>
</protein>
<reference evidence="6" key="1">
    <citation type="submission" date="2017-04" db="EMBL/GenBank/DDBJ databases">
        <authorList>
            <person name="Varghese N."/>
            <person name="Submissions S."/>
        </authorList>
    </citation>
    <scope>NUCLEOTIDE SEQUENCE [LARGE SCALE GENOMIC DNA]</scope>
    <source>
        <strain evidence="6">B4P</strain>
    </source>
</reference>
<dbReference type="EMBL" id="FXAF01000011">
    <property type="protein sequence ID" value="SMF72212.1"/>
    <property type="molecule type" value="Genomic_DNA"/>
</dbReference>
<keyword evidence="6" id="KW-1185">Reference proteome</keyword>
<comment type="subcellular location">
    <subcellularLocation>
        <location evidence="1">Periplasm</location>
    </subcellularLocation>
</comment>
<organism evidence="5 6">
    <name type="scientific">Xaviernesmea oryzae</name>
    <dbReference type="NCBI Taxonomy" id="464029"/>
    <lineage>
        <taxon>Bacteria</taxon>
        <taxon>Pseudomonadati</taxon>
        <taxon>Pseudomonadota</taxon>
        <taxon>Alphaproteobacteria</taxon>
        <taxon>Hyphomicrobiales</taxon>
        <taxon>Rhizobiaceae</taxon>
        <taxon>Rhizobium/Agrobacterium group</taxon>
        <taxon>Xaviernesmea</taxon>
    </lineage>
</organism>
<evidence type="ECO:0000259" key="4">
    <source>
        <dbReference type="Pfam" id="PF00496"/>
    </source>
</evidence>
<accession>A0A1X7GN94</accession>
<dbReference type="PANTHER" id="PTHR30290:SF38">
    <property type="entry name" value="D,D-DIPEPTIDE-BINDING PERIPLASMIC PROTEIN DDPA-RELATED"/>
    <property type="match status" value="1"/>
</dbReference>
<dbReference type="GO" id="GO:0030288">
    <property type="term" value="C:outer membrane-bounded periplasmic space"/>
    <property type="evidence" value="ECO:0007669"/>
    <property type="project" value="UniProtKB-ARBA"/>
</dbReference>
<dbReference type="OrthoDB" id="9803988at2"/>
<dbReference type="InterPro" id="IPR039424">
    <property type="entry name" value="SBP_5"/>
</dbReference>
<dbReference type="Pfam" id="PF00496">
    <property type="entry name" value="SBP_bac_5"/>
    <property type="match status" value="1"/>
</dbReference>
<evidence type="ECO:0000313" key="6">
    <source>
        <dbReference type="Proteomes" id="UP000192903"/>
    </source>
</evidence>
<dbReference type="GO" id="GO:1904680">
    <property type="term" value="F:peptide transmembrane transporter activity"/>
    <property type="evidence" value="ECO:0007669"/>
    <property type="project" value="TreeGrafter"/>
</dbReference>
<keyword evidence="3" id="KW-0732">Signal</keyword>
<evidence type="ECO:0000256" key="3">
    <source>
        <dbReference type="ARBA" id="ARBA00022729"/>
    </source>
</evidence>
<dbReference type="AlphaFoldDB" id="A0A1X7GN94"/>